<protein>
    <submittedName>
        <fullName evidence="2">Uncharacterized protein</fullName>
    </submittedName>
</protein>
<evidence type="ECO:0000313" key="3">
    <source>
        <dbReference type="Proteomes" id="UP000185183"/>
    </source>
</evidence>
<dbReference type="AlphaFoldDB" id="A0A9Q7SHH9"/>
<accession>A0A9Q7SHH9</accession>
<gene>
    <name evidence="2" type="ORF">SAMEA2275694_03993</name>
</gene>
<dbReference type="EMBL" id="FSFA01000005">
    <property type="protein sequence ID" value="SHX83268.1"/>
    <property type="molecule type" value="Genomic_DNA"/>
</dbReference>
<evidence type="ECO:0000256" key="1">
    <source>
        <dbReference type="SAM" id="MobiDB-lite"/>
    </source>
</evidence>
<proteinExistence type="predicted"/>
<feature type="compositionally biased region" description="Basic and acidic residues" evidence="1">
    <location>
        <begin position="36"/>
        <end position="50"/>
    </location>
</feature>
<organism evidence="2 3">
    <name type="scientific">Mycobacteroides abscessus subsp. bolletii</name>
    <dbReference type="NCBI Taxonomy" id="319705"/>
    <lineage>
        <taxon>Bacteria</taxon>
        <taxon>Bacillati</taxon>
        <taxon>Actinomycetota</taxon>
        <taxon>Actinomycetes</taxon>
        <taxon>Mycobacteriales</taxon>
        <taxon>Mycobacteriaceae</taxon>
        <taxon>Mycobacteroides</taxon>
        <taxon>Mycobacteroides abscessus</taxon>
    </lineage>
</organism>
<dbReference type="Proteomes" id="UP000185183">
    <property type="component" value="Unassembled WGS sequence"/>
</dbReference>
<name>A0A9Q7SHH9_9MYCO</name>
<dbReference type="RefSeq" id="WP_131804688.1">
    <property type="nucleotide sequence ID" value="NZ_FSCP01000002.1"/>
</dbReference>
<feature type="region of interest" description="Disordered" evidence="1">
    <location>
        <begin position="28"/>
        <end position="50"/>
    </location>
</feature>
<sequence length="126" mass="14275">MTTPQMHYPYTKGARIFLAPGAAERLARFEPQPPLREGESHTDRPLVNDKPVTELDARRIALLPDGWLRAEVVFSRASEGSMKPDFVADILLPQREIVAIMHGWFAHQAPGYGTDYEKAEWDATWT</sequence>
<evidence type="ECO:0000313" key="2">
    <source>
        <dbReference type="EMBL" id="SHX83268.1"/>
    </source>
</evidence>
<reference evidence="2 3" key="1">
    <citation type="submission" date="2016-11" db="EMBL/GenBank/DDBJ databases">
        <authorList>
            <consortium name="Pathogen Informatics"/>
        </authorList>
    </citation>
    <scope>NUCLEOTIDE SEQUENCE [LARGE SCALE GENOMIC DNA]</scope>
    <source>
        <strain evidence="2 3">968</strain>
    </source>
</reference>
<comment type="caution">
    <text evidence="2">The sequence shown here is derived from an EMBL/GenBank/DDBJ whole genome shotgun (WGS) entry which is preliminary data.</text>
</comment>